<evidence type="ECO:0000313" key="1">
    <source>
        <dbReference type="EMBL" id="OEJ92762.1"/>
    </source>
</evidence>
<proteinExistence type="predicted"/>
<evidence type="ECO:0000313" key="2">
    <source>
        <dbReference type="Proteomes" id="UP000095358"/>
    </source>
</evidence>
<organism evidence="1 2">
    <name type="scientific">Hanseniaspora uvarum</name>
    <name type="common">Yeast</name>
    <name type="synonym">Kloeckera apiculata</name>
    <dbReference type="NCBI Taxonomy" id="29833"/>
    <lineage>
        <taxon>Eukaryota</taxon>
        <taxon>Fungi</taxon>
        <taxon>Dikarya</taxon>
        <taxon>Ascomycota</taxon>
        <taxon>Saccharomycotina</taxon>
        <taxon>Saccharomycetes</taxon>
        <taxon>Saccharomycodales</taxon>
        <taxon>Saccharomycodaceae</taxon>
        <taxon>Hanseniaspora</taxon>
    </lineage>
</organism>
<sequence>MESIVTQLLHDDYQELNVLIIVLTEEMKTNVDEKCLKDNSNILPVSSLLNIKNKKSKTVFLYLEKIRYLYIYLTYLCYNVDDKREFDHIIILGLDLLIDDESLSELTEILRLTNLVLLKIKELKQKYQNASLEVSIIPTTIESLENVNSEKKTNLEASLPMIQKLFQTVNSYF</sequence>
<dbReference type="Proteomes" id="UP000095358">
    <property type="component" value="Unassembled WGS sequence"/>
</dbReference>
<keyword evidence="2" id="KW-1185">Reference proteome</keyword>
<dbReference type="AlphaFoldDB" id="A0A1E5S0K4"/>
<dbReference type="EMBL" id="LPNN01000001">
    <property type="protein sequence ID" value="OEJ92762.1"/>
    <property type="molecule type" value="Genomic_DNA"/>
</dbReference>
<comment type="caution">
    <text evidence="1">The sequence shown here is derived from an EMBL/GenBank/DDBJ whole genome shotgun (WGS) entry which is preliminary data.</text>
</comment>
<dbReference type="OrthoDB" id="10630763at2759"/>
<name>A0A1E5S0K4_HANUV</name>
<protein>
    <submittedName>
        <fullName evidence="1">Uncharacterized protein</fullName>
    </submittedName>
</protein>
<accession>A0A1E5S0K4</accession>
<gene>
    <name evidence="1" type="ORF">AWRI3580_g332</name>
</gene>
<dbReference type="VEuPathDB" id="FungiDB:AWRI3580_g332"/>
<reference evidence="2" key="1">
    <citation type="journal article" date="2016" name="Genome Announc.">
        <title>Genome sequences of three species of Hanseniaspora isolated from spontaneous wine fermentations.</title>
        <authorList>
            <person name="Sternes P.R."/>
            <person name="Lee D."/>
            <person name="Kutyna D.R."/>
            <person name="Borneman A.R."/>
        </authorList>
    </citation>
    <scope>NUCLEOTIDE SEQUENCE [LARGE SCALE GENOMIC DNA]</scope>
    <source>
        <strain evidence="2">AWRI3580</strain>
    </source>
</reference>